<dbReference type="SUPFAM" id="SSF52317">
    <property type="entry name" value="Class I glutamine amidotransferase-like"/>
    <property type="match status" value="1"/>
</dbReference>
<evidence type="ECO:0000259" key="4">
    <source>
        <dbReference type="Pfam" id="PF01965"/>
    </source>
</evidence>
<dbReference type="Gene3D" id="3.40.50.880">
    <property type="match status" value="1"/>
</dbReference>
<dbReference type="CDD" id="cd03141">
    <property type="entry name" value="GATase1_Hsp31_like"/>
    <property type="match status" value="1"/>
</dbReference>
<evidence type="ECO:0000256" key="1">
    <source>
        <dbReference type="ARBA" id="ARBA00023016"/>
    </source>
</evidence>
<evidence type="ECO:0000313" key="5">
    <source>
        <dbReference type="EMBL" id="RBA32346.1"/>
    </source>
</evidence>
<keyword evidence="2" id="KW-0456">Lyase</keyword>
<evidence type="ECO:0000256" key="3">
    <source>
        <dbReference type="ARBA" id="ARBA00038493"/>
    </source>
</evidence>
<dbReference type="GO" id="GO:0016740">
    <property type="term" value="F:transferase activity"/>
    <property type="evidence" value="ECO:0007669"/>
    <property type="project" value="UniProtKB-KW"/>
</dbReference>
<gene>
    <name evidence="5" type="ORF">DQ226_14400</name>
</gene>
<reference evidence="5 6" key="1">
    <citation type="submission" date="2018-06" db="EMBL/GenBank/DDBJ databases">
        <title>Whole genome sequencing of four bacterial strains from South Shetland trench revealing bio-synthetic gene clusters.</title>
        <authorList>
            <person name="Abdel-Mageed W.M."/>
            <person name="Lehri B."/>
            <person name="Jarmusch S.A."/>
            <person name="Miranda K."/>
            <person name="Goodfellow M."/>
            <person name="Jaspars M."/>
            <person name="Karlyshev A.V."/>
        </authorList>
    </citation>
    <scope>NUCLEOTIDE SEQUENCE [LARGE SCALE GENOMIC DNA]</scope>
    <source>
        <strain evidence="5 6">SST1</strain>
    </source>
</reference>
<dbReference type="InterPro" id="IPR029062">
    <property type="entry name" value="Class_I_gatase-like"/>
</dbReference>
<dbReference type="GO" id="GO:0019172">
    <property type="term" value="F:glyoxalase III activity"/>
    <property type="evidence" value="ECO:0007669"/>
    <property type="project" value="TreeGrafter"/>
</dbReference>
<dbReference type="AlphaFoldDB" id="A0A365P7M1"/>
<dbReference type="PANTHER" id="PTHR48094">
    <property type="entry name" value="PROTEIN/NUCLEIC ACID DEGLYCASE DJ-1-RELATED"/>
    <property type="match status" value="1"/>
</dbReference>
<organism evidence="5 6">
    <name type="scientific">Dietzia maris</name>
    <dbReference type="NCBI Taxonomy" id="37915"/>
    <lineage>
        <taxon>Bacteria</taxon>
        <taxon>Bacillati</taxon>
        <taxon>Actinomycetota</taxon>
        <taxon>Actinomycetes</taxon>
        <taxon>Mycobacteriales</taxon>
        <taxon>Dietziaceae</taxon>
        <taxon>Dietzia</taxon>
    </lineage>
</organism>
<proteinExistence type="inferred from homology"/>
<accession>A0A365P7M1</accession>
<dbReference type="Proteomes" id="UP000252187">
    <property type="component" value="Unassembled WGS sequence"/>
</dbReference>
<keyword evidence="5" id="KW-0315">Glutamine amidotransferase</keyword>
<comment type="similarity">
    <text evidence="3">Belongs to the peptidase C56 family. HSP31-like subfamily.</text>
</comment>
<feature type="domain" description="DJ-1/PfpI" evidence="4">
    <location>
        <begin position="28"/>
        <end position="229"/>
    </location>
</feature>
<dbReference type="PANTHER" id="PTHR48094:SF11">
    <property type="entry name" value="GLUTATHIONE-INDEPENDENT GLYOXALASE HSP31-RELATED"/>
    <property type="match status" value="1"/>
</dbReference>
<dbReference type="RefSeq" id="WP_096906399.1">
    <property type="nucleotide sequence ID" value="NZ_JALXXI010000008.1"/>
</dbReference>
<evidence type="ECO:0000313" key="6">
    <source>
        <dbReference type="Proteomes" id="UP000252187"/>
    </source>
</evidence>
<keyword evidence="5" id="KW-0808">Transferase</keyword>
<comment type="caution">
    <text evidence="5">The sequence shown here is derived from an EMBL/GenBank/DDBJ whole genome shotgun (WGS) entry which is preliminary data.</text>
</comment>
<dbReference type="InterPro" id="IPR050325">
    <property type="entry name" value="Prot/Nucl_acid_deglycase"/>
</dbReference>
<dbReference type="EMBL" id="QNTT01000049">
    <property type="protein sequence ID" value="RBA32346.1"/>
    <property type="molecule type" value="Genomic_DNA"/>
</dbReference>
<protein>
    <submittedName>
        <fullName evidence="5">Type 1 glutamine amidotransferase domain-containing protein</fullName>
    </submittedName>
</protein>
<name>A0A365P7M1_9ACTN</name>
<keyword evidence="1" id="KW-0346">Stress response</keyword>
<dbReference type="Pfam" id="PF01965">
    <property type="entry name" value="DJ-1_PfpI"/>
    <property type="match status" value="1"/>
</dbReference>
<evidence type="ECO:0000256" key="2">
    <source>
        <dbReference type="ARBA" id="ARBA00023239"/>
    </source>
</evidence>
<dbReference type="GO" id="GO:0005737">
    <property type="term" value="C:cytoplasm"/>
    <property type="evidence" value="ECO:0007669"/>
    <property type="project" value="TreeGrafter"/>
</dbReference>
<dbReference type="GO" id="GO:0019243">
    <property type="term" value="P:methylglyoxal catabolic process to D-lactate via S-lactoyl-glutathione"/>
    <property type="evidence" value="ECO:0007669"/>
    <property type="project" value="TreeGrafter"/>
</dbReference>
<sequence>MANVLMIMSAADHWTLKDGSEHPTGFWAEEFVAPYEVFTDAGWSVTVATPGGRAPTVDQASLGEGAGDPETLDKVKASLDRLAPVLNSPADLASVDHNEFDVVFYPGGHGPLQDLAVDKTSGAILAERVTAEKPLAMLCHAPAAVLAASEDASSSPFAGYKMTGFSNVEEEQVGLAEGAPWLLEDKLVELGADYSSAAEPWASHVVVDRNLYTGQNPQSSEELAKRIVSDLG</sequence>
<dbReference type="InterPro" id="IPR002818">
    <property type="entry name" value="DJ-1/PfpI"/>
</dbReference>